<dbReference type="FunFam" id="1.10.167.10:FF:000001">
    <property type="entry name" value="Putative regulator of g-protein signaling 12"/>
    <property type="match status" value="1"/>
</dbReference>
<evidence type="ECO:0000259" key="9">
    <source>
        <dbReference type="PROSITE" id="PS50132"/>
    </source>
</evidence>
<evidence type="ECO:0000256" key="4">
    <source>
        <dbReference type="ARBA" id="ARBA00022468"/>
    </source>
</evidence>
<dbReference type="GO" id="GO:0005829">
    <property type="term" value="C:cytosol"/>
    <property type="evidence" value="ECO:0007669"/>
    <property type="project" value="UniProtKB-SubCell"/>
</dbReference>
<dbReference type="SUPFAM" id="SSF48097">
    <property type="entry name" value="Regulator of G-protein signaling, RGS"/>
    <property type="match status" value="1"/>
</dbReference>
<evidence type="ECO:0000256" key="7">
    <source>
        <dbReference type="ARBA" id="ARBA00023136"/>
    </source>
</evidence>
<evidence type="ECO:0000256" key="1">
    <source>
        <dbReference type="ARBA" id="ARBA00004413"/>
    </source>
</evidence>
<dbReference type="PANTHER" id="PTHR10845:SF34">
    <property type="entry name" value="REGULATOR OF G-PROTEIN SIGNALING 1"/>
    <property type="match status" value="1"/>
</dbReference>
<gene>
    <name evidence="10" type="ORF">PFLUV_G00106840</name>
</gene>
<evidence type="ECO:0000313" key="10">
    <source>
        <dbReference type="EMBL" id="KAF1385352.1"/>
    </source>
</evidence>
<dbReference type="GO" id="GO:0005096">
    <property type="term" value="F:GTPase activator activity"/>
    <property type="evidence" value="ECO:0007669"/>
    <property type="project" value="UniProtKB-KW"/>
</dbReference>
<dbReference type="InterPro" id="IPR036305">
    <property type="entry name" value="RGS_sf"/>
</dbReference>
<proteinExistence type="predicted"/>
<dbReference type="PRINTS" id="PR01301">
    <property type="entry name" value="RGSPROTEIN"/>
</dbReference>
<dbReference type="PANTHER" id="PTHR10845">
    <property type="entry name" value="REGULATOR OF G PROTEIN SIGNALING"/>
    <property type="match status" value="1"/>
</dbReference>
<keyword evidence="7" id="KW-0472">Membrane</keyword>
<keyword evidence="4" id="KW-0343">GTPase activation</keyword>
<dbReference type="Gene3D" id="1.10.167.10">
    <property type="entry name" value="Regulator of G-protein Signalling 4, domain 2"/>
    <property type="match status" value="1"/>
</dbReference>
<name>A0A6A5FB90_PERFL</name>
<dbReference type="Pfam" id="PF00615">
    <property type="entry name" value="RGS"/>
    <property type="match status" value="1"/>
</dbReference>
<dbReference type="InterPro" id="IPR024066">
    <property type="entry name" value="RGS_subdom1/3"/>
</dbReference>
<keyword evidence="5" id="KW-1003">Cell membrane</keyword>
<dbReference type="InterPro" id="IPR016137">
    <property type="entry name" value="RGS"/>
</dbReference>
<dbReference type="Gene3D" id="1.10.196.10">
    <property type="match status" value="2"/>
</dbReference>
<evidence type="ECO:0000256" key="6">
    <source>
        <dbReference type="ARBA" id="ARBA00022490"/>
    </source>
</evidence>
<feature type="region of interest" description="Disordered" evidence="8">
    <location>
        <begin position="50"/>
        <end position="89"/>
    </location>
</feature>
<protein>
    <recommendedName>
        <fullName evidence="3">Regulator of G-protein signaling 1</fullName>
    </recommendedName>
</protein>
<dbReference type="PROSITE" id="PS50132">
    <property type="entry name" value="RGS"/>
    <property type="match status" value="1"/>
</dbReference>
<dbReference type="GO" id="GO:0005886">
    <property type="term" value="C:plasma membrane"/>
    <property type="evidence" value="ECO:0007669"/>
    <property type="project" value="UniProtKB-SubCell"/>
</dbReference>
<keyword evidence="11" id="KW-1185">Reference proteome</keyword>
<evidence type="ECO:0000313" key="11">
    <source>
        <dbReference type="Proteomes" id="UP000465112"/>
    </source>
</evidence>
<evidence type="ECO:0000256" key="3">
    <source>
        <dbReference type="ARBA" id="ARBA00020118"/>
    </source>
</evidence>
<comment type="subcellular location">
    <subcellularLocation>
        <location evidence="1">Cell membrane</location>
        <topology evidence="1">Peripheral membrane protein</topology>
        <orientation evidence="1">Cytoplasmic side</orientation>
    </subcellularLocation>
    <subcellularLocation>
        <location evidence="2">Cytoplasm</location>
        <location evidence="2">Cytosol</location>
    </subcellularLocation>
</comment>
<dbReference type="AlphaFoldDB" id="A0A6A5FB90"/>
<feature type="non-terminal residue" evidence="10">
    <location>
        <position position="1"/>
    </location>
</feature>
<evidence type="ECO:0000256" key="5">
    <source>
        <dbReference type="ARBA" id="ARBA00022475"/>
    </source>
</evidence>
<feature type="domain" description="RGS" evidence="9">
    <location>
        <begin position="112"/>
        <end position="228"/>
    </location>
</feature>
<dbReference type="Proteomes" id="UP000465112">
    <property type="component" value="Chromosome 9"/>
</dbReference>
<evidence type="ECO:0000256" key="2">
    <source>
        <dbReference type="ARBA" id="ARBA00004514"/>
    </source>
</evidence>
<reference evidence="10 11" key="1">
    <citation type="submission" date="2019-06" db="EMBL/GenBank/DDBJ databases">
        <title>A chromosome-scale genome assembly of the European perch, Perca fluviatilis.</title>
        <authorList>
            <person name="Roques C."/>
            <person name="Zahm M."/>
            <person name="Cabau C."/>
            <person name="Klopp C."/>
            <person name="Bouchez O."/>
            <person name="Donnadieu C."/>
            <person name="Kuhl H."/>
            <person name="Gislard M."/>
            <person name="Guendouz S."/>
            <person name="Journot L."/>
            <person name="Haffray P."/>
            <person name="Bestin A."/>
            <person name="Morvezen R."/>
            <person name="Feron R."/>
            <person name="Wen M."/>
            <person name="Jouanno E."/>
            <person name="Herpin A."/>
            <person name="Schartl M."/>
            <person name="Postlethwait J."/>
            <person name="Schaerlinger B."/>
            <person name="Chardard D."/>
            <person name="Lecocq T."/>
            <person name="Poncet C."/>
            <person name="Jaffrelo L."/>
            <person name="Lampietro C."/>
            <person name="Guiguen Y."/>
        </authorList>
    </citation>
    <scope>NUCLEOTIDE SEQUENCE [LARGE SCALE GENOMIC DNA]</scope>
    <source>
        <tissue evidence="10">Blood</tissue>
    </source>
</reference>
<comment type="caution">
    <text evidence="10">The sequence shown here is derived from an EMBL/GenBank/DDBJ whole genome shotgun (WGS) entry which is preliminary data.</text>
</comment>
<organism evidence="10 11">
    <name type="scientific">Perca fluviatilis</name>
    <name type="common">European perch</name>
    <dbReference type="NCBI Taxonomy" id="8168"/>
    <lineage>
        <taxon>Eukaryota</taxon>
        <taxon>Metazoa</taxon>
        <taxon>Chordata</taxon>
        <taxon>Craniata</taxon>
        <taxon>Vertebrata</taxon>
        <taxon>Euteleostomi</taxon>
        <taxon>Actinopterygii</taxon>
        <taxon>Neopterygii</taxon>
        <taxon>Teleostei</taxon>
        <taxon>Neoteleostei</taxon>
        <taxon>Acanthomorphata</taxon>
        <taxon>Eupercaria</taxon>
        <taxon>Perciformes</taxon>
        <taxon>Percoidei</taxon>
        <taxon>Percidae</taxon>
        <taxon>Percinae</taxon>
        <taxon>Perca</taxon>
    </lineage>
</organism>
<evidence type="ECO:0000256" key="8">
    <source>
        <dbReference type="SAM" id="MobiDB-lite"/>
    </source>
</evidence>
<dbReference type="EMBL" id="VHII01000009">
    <property type="protein sequence ID" value="KAF1385352.1"/>
    <property type="molecule type" value="Genomic_DNA"/>
</dbReference>
<dbReference type="InterPro" id="IPR044926">
    <property type="entry name" value="RGS_subdomain_2"/>
</dbReference>
<keyword evidence="6" id="KW-0963">Cytoplasm</keyword>
<accession>A0A6A5FB90</accession>
<sequence>VREKKPEQLRISVFCCEHIQQLAKHSSVFFWQQKTHVKMKRLHQSKLIFGKKGDTGQDEETETKRKREGDEDETGRAGGNLLPVGNTDSPIPRTQLRAHMAPVDDVGAWGESLDHLLKCKTGQLVFEDFLRTEYSEENLLFWLACEDYRKITSKTKMTVAAKRIYAEFVQVDAPRQINIDCVTREEISENISQPEPNCFDRAQRQIYGLMENDCYPRFLKSEIYQALLEQAESHESNVRKK</sequence>
<dbReference type="SMART" id="SM00315">
    <property type="entry name" value="RGS"/>
    <property type="match status" value="1"/>
</dbReference>